<reference evidence="3 4" key="1">
    <citation type="submission" date="2015-02" db="EMBL/GenBank/DDBJ databases">
        <title>Draft Genome Sequences of Two Closely-Related Aflatoxigenic Aspergillus Species Obtained from the Cote d'Ivoire.</title>
        <authorList>
            <person name="Moore G.G."/>
            <person name="Beltz S.B."/>
            <person name="Mack B.M."/>
        </authorList>
    </citation>
    <scope>NUCLEOTIDE SEQUENCE [LARGE SCALE GENOMIC DNA]</scope>
    <source>
        <strain evidence="3 4">SRRC1468</strain>
    </source>
</reference>
<keyword evidence="4" id="KW-1185">Reference proteome</keyword>
<dbReference type="AlphaFoldDB" id="A0A0F8XLE8"/>
<sequence length="575" mass="64471">MGSTQKRPNFLVIVADDLGFSDLGAYGSEIATPNLDKLAAQGVRFSNFHTASACSPTRSMLFSGTDNHIAGLGQMMEHMAQHGDYFKDKPGYEGYLNWRVAALSEILQDAGYLNIMSGKWHLGLTKELAPCSRGFDKVFSFLPGSGNHHAYEPQLDSDEFYIPCLNTEGHWMDGDKYINHKTDLPSDFFSTASFTDRLINFWEDRTVEEKQQPFFSYLAFTAPHWPLQASRDKIKKYTGKYDAGPDALTQSRLKNLKKLGIVPPNAEAAPPCGSLGKSWDEMGNEERKKSARAMEIFAAMVETIDDNVGRVLDYLTSTGELDNTFVLFMSDNGAEGAALEALPMMGGEDTLGSIIEKYYDNSLENMGNKDSFIWYGPQWACAASAPLRGFKCWITEGGIRCPCIVRYPNFNIKNETITHSFGTVMDILPTILELAGVPHPGTRFRGRDVVLPRGKSWVTHLASQNLGTSLSPFLDYASLITYQENTSIHGEDIHIHGWELFGCRAIREGPWKAIWMNKPRGKDDWELYNLHEDPSEVNDLSDAEPEILKRLIRHWERYYAETGMVQTPVFAVTKA</sequence>
<proteinExistence type="inferred from homology"/>
<dbReference type="STRING" id="308745.A0A0F8XLE8"/>
<dbReference type="Proteomes" id="UP000034291">
    <property type="component" value="Unassembled WGS sequence"/>
</dbReference>
<dbReference type="EMBL" id="JZBS01001026">
    <property type="protein sequence ID" value="KKK24402.1"/>
    <property type="molecule type" value="Genomic_DNA"/>
</dbReference>
<dbReference type="CDD" id="cd16025">
    <property type="entry name" value="PAS_like"/>
    <property type="match status" value="1"/>
</dbReference>
<dbReference type="InterPro" id="IPR000917">
    <property type="entry name" value="Sulfatase_N"/>
</dbReference>
<comment type="caution">
    <text evidence="3">The sequence shown here is derived from an EMBL/GenBank/DDBJ whole genome shotgun (WGS) entry which is preliminary data.</text>
</comment>
<dbReference type="Gene3D" id="3.40.720.10">
    <property type="entry name" value="Alkaline Phosphatase, subunit A"/>
    <property type="match status" value="1"/>
</dbReference>
<dbReference type="Pfam" id="PF00884">
    <property type="entry name" value="Sulfatase"/>
    <property type="match status" value="1"/>
</dbReference>
<dbReference type="SUPFAM" id="SSF53649">
    <property type="entry name" value="Alkaline phosphatase-like"/>
    <property type="match status" value="1"/>
</dbReference>
<dbReference type="OrthoDB" id="103349at2759"/>
<dbReference type="Gene3D" id="3.30.1120.10">
    <property type="match status" value="1"/>
</dbReference>
<comment type="similarity">
    <text evidence="1">Belongs to the sulfatase family.</text>
</comment>
<dbReference type="InterPro" id="IPR050738">
    <property type="entry name" value="Sulfatase"/>
</dbReference>
<evidence type="ECO:0000313" key="4">
    <source>
        <dbReference type="Proteomes" id="UP000034291"/>
    </source>
</evidence>
<accession>A0A0F8XLE8</accession>
<dbReference type="GO" id="GO:0004065">
    <property type="term" value="F:arylsulfatase activity"/>
    <property type="evidence" value="ECO:0007669"/>
    <property type="project" value="TreeGrafter"/>
</dbReference>
<dbReference type="PANTHER" id="PTHR42693:SF33">
    <property type="entry name" value="ARYLSULFATASE"/>
    <property type="match status" value="1"/>
</dbReference>
<dbReference type="PANTHER" id="PTHR42693">
    <property type="entry name" value="ARYLSULFATASE FAMILY MEMBER"/>
    <property type="match status" value="1"/>
</dbReference>
<name>A0A0F8XLE8_9EURO</name>
<gene>
    <name evidence="3" type="ORF">ARAM_004376</name>
</gene>
<organism evidence="3 4">
    <name type="scientific">Aspergillus rambellii</name>
    <dbReference type="NCBI Taxonomy" id="308745"/>
    <lineage>
        <taxon>Eukaryota</taxon>
        <taxon>Fungi</taxon>
        <taxon>Dikarya</taxon>
        <taxon>Ascomycota</taxon>
        <taxon>Pezizomycotina</taxon>
        <taxon>Eurotiomycetes</taxon>
        <taxon>Eurotiomycetidae</taxon>
        <taxon>Eurotiales</taxon>
        <taxon>Aspergillaceae</taxon>
        <taxon>Aspergillus</taxon>
        <taxon>Aspergillus subgen. Nidulantes</taxon>
    </lineage>
</organism>
<feature type="domain" description="Sulfatase N-terminal" evidence="2">
    <location>
        <begin position="8"/>
        <end position="437"/>
    </location>
</feature>
<evidence type="ECO:0000256" key="1">
    <source>
        <dbReference type="ARBA" id="ARBA00008779"/>
    </source>
</evidence>
<protein>
    <submittedName>
        <fullName evidence="3">Arylsulfatase</fullName>
    </submittedName>
</protein>
<dbReference type="InterPro" id="IPR017850">
    <property type="entry name" value="Alkaline_phosphatase_core_sf"/>
</dbReference>
<evidence type="ECO:0000313" key="3">
    <source>
        <dbReference type="EMBL" id="KKK24402.1"/>
    </source>
</evidence>
<evidence type="ECO:0000259" key="2">
    <source>
        <dbReference type="Pfam" id="PF00884"/>
    </source>
</evidence>